<dbReference type="HOGENOM" id="CLU_442066_0_0_0"/>
<comment type="similarity">
    <text evidence="1">Belongs to the SMC family. SbcC subfamily.</text>
</comment>
<keyword evidence="8" id="KW-1185">Reference proteome</keyword>
<reference evidence="8" key="1">
    <citation type="journal article" date="2010" name="Stand. Genomic Sci.">
        <title>Complete genome sequence of 'Thermobaculum terrenum' type strain (YNP1).</title>
        <authorList>
            <person name="Kiss H."/>
            <person name="Cleland D."/>
            <person name="Lapidus A."/>
            <person name="Lucas S."/>
            <person name="Glavina Del Rio T."/>
            <person name="Nolan M."/>
            <person name="Tice H."/>
            <person name="Han C."/>
            <person name="Goodwin L."/>
            <person name="Pitluck S."/>
            <person name="Liolios K."/>
            <person name="Ivanova N."/>
            <person name="Mavromatis K."/>
            <person name="Ovchinnikova G."/>
            <person name="Pati A."/>
            <person name="Chen A."/>
            <person name="Palaniappan K."/>
            <person name="Land M."/>
            <person name="Hauser L."/>
            <person name="Chang Y."/>
            <person name="Jeffries C."/>
            <person name="Lu M."/>
            <person name="Brettin T."/>
            <person name="Detter J."/>
            <person name="Goker M."/>
            <person name="Tindall B."/>
            <person name="Beck B."/>
            <person name="McDermott T."/>
            <person name="Woyke T."/>
            <person name="Bristow J."/>
            <person name="Eisen J."/>
            <person name="Markowitz V."/>
            <person name="Hugenholtz P."/>
            <person name="Kyrpides N."/>
            <person name="Klenk H."/>
            <person name="Cheng J."/>
        </authorList>
    </citation>
    <scope>NUCLEOTIDE SEQUENCE [LARGE SCALE GENOMIC DNA]</scope>
    <source>
        <strain evidence="8">ATCC BAA-798 / YNP1</strain>
    </source>
</reference>
<comment type="subunit">
    <text evidence="2">Heterodimer of SbcC and SbcD.</text>
</comment>
<protein>
    <recommendedName>
        <fullName evidence="3">Nuclease SbcCD subunit C</fullName>
    </recommendedName>
</protein>
<evidence type="ECO:0000313" key="8">
    <source>
        <dbReference type="Proteomes" id="UP000000323"/>
    </source>
</evidence>
<keyword evidence="4" id="KW-0175">Coiled coil</keyword>
<organism evidence="7 8">
    <name type="scientific">Thermobaculum terrenum (strain ATCC BAA-798 / CCMEE 7001 / YNP1)</name>
    <dbReference type="NCBI Taxonomy" id="525904"/>
    <lineage>
        <taxon>Bacteria</taxon>
        <taxon>Bacillati</taxon>
        <taxon>Chloroflexota</taxon>
        <taxon>Chloroflexia</taxon>
        <taxon>Candidatus Thermobaculales</taxon>
        <taxon>Candidatus Thermobaculaceae</taxon>
        <taxon>Thermobaculum</taxon>
    </lineage>
</organism>
<evidence type="ECO:0000313" key="7">
    <source>
        <dbReference type="EMBL" id="ACZ41613.1"/>
    </source>
</evidence>
<feature type="transmembrane region" description="Helical" evidence="5">
    <location>
        <begin position="279"/>
        <end position="298"/>
    </location>
</feature>
<proteinExistence type="inferred from homology"/>
<evidence type="ECO:0000256" key="3">
    <source>
        <dbReference type="ARBA" id="ARBA00013368"/>
    </source>
</evidence>
<evidence type="ECO:0000256" key="2">
    <source>
        <dbReference type="ARBA" id="ARBA00011322"/>
    </source>
</evidence>
<dbReference type="eggNOG" id="COG0419">
    <property type="taxonomic scope" value="Bacteria"/>
</dbReference>
<dbReference type="KEGG" id="ttr:Tter_0696"/>
<name>D1CFA7_THET1</name>
<keyword evidence="5" id="KW-0812">Transmembrane</keyword>
<evidence type="ECO:0000259" key="6">
    <source>
        <dbReference type="Pfam" id="PF13476"/>
    </source>
</evidence>
<accession>D1CFA7</accession>
<gene>
    <name evidence="7" type="ordered locus">Tter_0696</name>
</gene>
<dbReference type="Pfam" id="PF13476">
    <property type="entry name" value="AAA_23"/>
    <property type="match status" value="1"/>
</dbReference>
<dbReference type="Proteomes" id="UP000000323">
    <property type="component" value="Chromosome 1"/>
</dbReference>
<dbReference type="GO" id="GO:0006302">
    <property type="term" value="P:double-strand break repair"/>
    <property type="evidence" value="ECO:0007669"/>
    <property type="project" value="InterPro"/>
</dbReference>
<feature type="coiled-coil region" evidence="4">
    <location>
        <begin position="358"/>
        <end position="421"/>
    </location>
</feature>
<feature type="transmembrane region" description="Helical" evidence="5">
    <location>
        <begin position="304"/>
        <end position="322"/>
    </location>
</feature>
<feature type="domain" description="Rad50/SbcC-type AAA" evidence="6">
    <location>
        <begin position="6"/>
        <end position="218"/>
    </location>
</feature>
<dbReference type="PANTHER" id="PTHR32114:SF2">
    <property type="entry name" value="ABC TRANSPORTER ABCH.3"/>
    <property type="match status" value="1"/>
</dbReference>
<dbReference type="OrthoDB" id="9770373at2"/>
<dbReference type="eggNOG" id="COG1122">
    <property type="taxonomic scope" value="Bacteria"/>
</dbReference>
<keyword evidence="5" id="KW-1133">Transmembrane helix</keyword>
<dbReference type="RefSeq" id="WP_012874648.1">
    <property type="nucleotide sequence ID" value="NC_013525.1"/>
</dbReference>
<keyword evidence="5" id="KW-0472">Membrane</keyword>
<evidence type="ECO:0000256" key="1">
    <source>
        <dbReference type="ARBA" id="ARBA00006930"/>
    </source>
</evidence>
<dbReference type="PANTHER" id="PTHR32114">
    <property type="entry name" value="ABC TRANSPORTER ABCH.3"/>
    <property type="match status" value="1"/>
</dbReference>
<evidence type="ECO:0000256" key="5">
    <source>
        <dbReference type="SAM" id="Phobius"/>
    </source>
</evidence>
<dbReference type="SUPFAM" id="SSF52540">
    <property type="entry name" value="P-loop containing nucleoside triphosphate hydrolases"/>
    <property type="match status" value="1"/>
</dbReference>
<dbReference type="GO" id="GO:0016887">
    <property type="term" value="F:ATP hydrolysis activity"/>
    <property type="evidence" value="ECO:0007669"/>
    <property type="project" value="InterPro"/>
</dbReference>
<dbReference type="STRING" id="525904.Tter_0696"/>
<dbReference type="InterPro" id="IPR027417">
    <property type="entry name" value="P-loop_NTPase"/>
</dbReference>
<evidence type="ECO:0000256" key="4">
    <source>
        <dbReference type="SAM" id="Coils"/>
    </source>
</evidence>
<dbReference type="EMBL" id="CP001825">
    <property type="protein sequence ID" value="ACZ41613.1"/>
    <property type="molecule type" value="Genomic_DNA"/>
</dbReference>
<sequence length="618" mass="69887">MITLGELQITNFKRIRSLCITFPRQGTILVEGPNESGKSTLFEAIYFALYGQPIVTETNRKSLDDLITYGENQLRVKLSVHTDKNTLYIDRTVKRSKGSTITLRVMSGSGIEEVINSVRAANSRIVQELGGIDGSALLNSCLVEQKKLSKLEELDAKERRDSLMKILNLEKLSYIEDRLRVPKGEIEQLDALKIRYELANCLSQKEQLLVSLQELEEDYRNGLINMASSQSKSLYSKIASAKNDLGQATELQQLLARKRELEGTISANKPNRSFLEPNTLAALFLSVIILLVALFANISWFIKGLLLIASVAFIAYLVVSNLRRLTSKDATSQASEAQLLALDRKVSEISTSLGLKDLNDLQDLVNHRNMQIAEYEAQIKFLQTNPEMVLGVDLQSRKQKIDQIKQEIQVLDHRINWLRSEIPSGEENLRSPQEYKKEIDRLEEDIRVREIAVHILQESTKRIISNVLPDTERNMNLLLPVLTAGRYHDARISEDYKIEVWDEEAGRYVGKNIFSGGTKDQMSLALRLAFAIASLPQERGTSPGFLFMDEPLSSFDEERTQSLIDLVTIGELAKIFPQICIISHSKSFDPGTFQYFIRMEDGRVTSSNLSRREELSLA</sequence>
<dbReference type="AlphaFoldDB" id="D1CFA7"/>
<dbReference type="InterPro" id="IPR038729">
    <property type="entry name" value="Rad50/SbcC_AAA"/>
</dbReference>
<dbReference type="Gene3D" id="3.40.50.300">
    <property type="entry name" value="P-loop containing nucleotide triphosphate hydrolases"/>
    <property type="match status" value="2"/>
</dbReference>